<gene>
    <name evidence="1" type="ORF">SAMN05660330_03539</name>
</gene>
<dbReference type="AlphaFoldDB" id="A0A1H0UGK4"/>
<sequence>MFAKLTALYDFVDQTVQTVHDRYPTEVKCRPGCADCCHALFDISFIEAARLAAFLVEHKEIITEQRQRANEAACQFERLMTENSDPSTARVRCPLLSDSNLCLAHEVRPINCRTYGTPTEIDGKAHVCGLSGFTGSTHYPTVKLEPLQQSLTSYSKELVGPTFGARRFPIAWVILKTSFFLPSS</sequence>
<accession>A0A1H0UGK4</accession>
<dbReference type="EMBL" id="FNJI01000032">
    <property type="protein sequence ID" value="SDP65263.1"/>
    <property type="molecule type" value="Genomic_DNA"/>
</dbReference>
<protein>
    <submittedName>
        <fullName evidence="1">Putative zinc-or iron-chelating domain-containing protein</fullName>
    </submittedName>
</protein>
<dbReference type="InterPro" id="IPR005358">
    <property type="entry name" value="Puta_zinc/iron-chelating_dom"/>
</dbReference>
<proteinExistence type="predicted"/>
<dbReference type="Pfam" id="PF03692">
    <property type="entry name" value="CxxCxxCC"/>
    <property type="match status" value="1"/>
</dbReference>
<reference evidence="1 2" key="1">
    <citation type="submission" date="2016-10" db="EMBL/GenBank/DDBJ databases">
        <authorList>
            <person name="de Groot N.N."/>
        </authorList>
    </citation>
    <scope>NUCLEOTIDE SEQUENCE [LARGE SCALE GENOMIC DNA]</scope>
    <source>
        <strain evidence="1 2">DSM 12130</strain>
    </source>
</reference>
<keyword evidence="2" id="KW-1185">Reference proteome</keyword>
<dbReference type="STRING" id="91360.SAMN05660330_03539"/>
<organism evidence="1 2">
    <name type="scientific">Desulforhopalus singaporensis</name>
    <dbReference type="NCBI Taxonomy" id="91360"/>
    <lineage>
        <taxon>Bacteria</taxon>
        <taxon>Pseudomonadati</taxon>
        <taxon>Thermodesulfobacteriota</taxon>
        <taxon>Desulfobulbia</taxon>
        <taxon>Desulfobulbales</taxon>
        <taxon>Desulfocapsaceae</taxon>
        <taxon>Desulforhopalus</taxon>
    </lineage>
</organism>
<evidence type="ECO:0000313" key="1">
    <source>
        <dbReference type="EMBL" id="SDP65263.1"/>
    </source>
</evidence>
<dbReference type="RefSeq" id="WP_092225248.1">
    <property type="nucleotide sequence ID" value="NZ_FNJI01000032.1"/>
</dbReference>
<evidence type="ECO:0000313" key="2">
    <source>
        <dbReference type="Proteomes" id="UP000199073"/>
    </source>
</evidence>
<name>A0A1H0UGK4_9BACT</name>
<dbReference type="Proteomes" id="UP000199073">
    <property type="component" value="Unassembled WGS sequence"/>
</dbReference>